<dbReference type="OrthoDB" id="886941at2"/>
<evidence type="ECO:0000313" key="4">
    <source>
        <dbReference type="Proteomes" id="UP000192756"/>
    </source>
</evidence>
<dbReference type="AlphaFoldDB" id="A0A1W1ZM22"/>
<organism evidence="3 4">
    <name type="scientific">Pedobacter africanus</name>
    <dbReference type="NCBI Taxonomy" id="151894"/>
    <lineage>
        <taxon>Bacteria</taxon>
        <taxon>Pseudomonadati</taxon>
        <taxon>Bacteroidota</taxon>
        <taxon>Sphingobacteriia</taxon>
        <taxon>Sphingobacteriales</taxon>
        <taxon>Sphingobacteriaceae</taxon>
        <taxon>Pedobacter</taxon>
    </lineage>
</organism>
<evidence type="ECO:0000313" key="3">
    <source>
        <dbReference type="EMBL" id="SMC49303.1"/>
    </source>
</evidence>
<feature type="signal peptide" evidence="2">
    <location>
        <begin position="1"/>
        <end position="19"/>
    </location>
</feature>
<gene>
    <name evidence="3" type="ORF">SAMN04488524_0845</name>
</gene>
<name>A0A1W1ZM22_9SPHI</name>
<reference evidence="4" key="1">
    <citation type="submission" date="2017-04" db="EMBL/GenBank/DDBJ databases">
        <authorList>
            <person name="Varghese N."/>
            <person name="Submissions S."/>
        </authorList>
    </citation>
    <scope>NUCLEOTIDE SEQUENCE [LARGE SCALE GENOMIC DNA]</scope>
    <source>
        <strain evidence="4">DSM 12126</strain>
    </source>
</reference>
<dbReference type="STRING" id="151894.SAMN04488524_0845"/>
<evidence type="ECO:0000256" key="2">
    <source>
        <dbReference type="SAM" id="SignalP"/>
    </source>
</evidence>
<evidence type="ECO:0000256" key="1">
    <source>
        <dbReference type="SAM" id="Phobius"/>
    </source>
</evidence>
<dbReference type="Pfam" id="PF20077">
    <property type="entry name" value="CcmD_alt"/>
    <property type="match status" value="1"/>
</dbReference>
<dbReference type="RefSeq" id="WP_084237142.1">
    <property type="nucleotide sequence ID" value="NZ_FWXT01000001.1"/>
</dbReference>
<evidence type="ECO:0008006" key="5">
    <source>
        <dbReference type="Google" id="ProtNLM"/>
    </source>
</evidence>
<keyword evidence="1" id="KW-0472">Membrane</keyword>
<sequence>MKKFSFTLLMLLVTFQLFAQNEGQSISDSVYASGKIYVVVACIVLILFGLLFFLFSIEKRLKKLEQKSAGKN</sequence>
<dbReference type="EMBL" id="FWXT01000001">
    <property type="protein sequence ID" value="SMC49303.1"/>
    <property type="molecule type" value="Genomic_DNA"/>
</dbReference>
<feature type="transmembrane region" description="Helical" evidence="1">
    <location>
        <begin position="35"/>
        <end position="57"/>
    </location>
</feature>
<proteinExistence type="predicted"/>
<accession>A0A1W1ZM22</accession>
<feature type="chain" id="PRO_5012009213" description="CcmD family protein" evidence="2">
    <location>
        <begin position="20"/>
        <end position="72"/>
    </location>
</feature>
<keyword evidence="1" id="KW-0812">Transmembrane</keyword>
<protein>
    <recommendedName>
        <fullName evidence="5">CcmD family protein</fullName>
    </recommendedName>
</protein>
<dbReference type="Proteomes" id="UP000192756">
    <property type="component" value="Unassembled WGS sequence"/>
</dbReference>
<keyword evidence="4" id="KW-1185">Reference proteome</keyword>
<keyword evidence="1" id="KW-1133">Transmembrane helix</keyword>
<keyword evidence="2" id="KW-0732">Signal</keyword>